<evidence type="ECO:0000256" key="5">
    <source>
        <dbReference type="ARBA" id="ARBA00046017"/>
    </source>
</evidence>
<dbReference type="Gene3D" id="3.40.50.720">
    <property type="entry name" value="NAD(P)-binding Rossmann-like Domain"/>
    <property type="match status" value="1"/>
</dbReference>
<dbReference type="EMBL" id="GL698565">
    <property type="protein sequence ID" value="EFY85813.1"/>
    <property type="molecule type" value="Genomic_DNA"/>
</dbReference>
<dbReference type="GeneID" id="19252436"/>
<dbReference type="PROSITE" id="PS00061">
    <property type="entry name" value="ADH_SHORT"/>
    <property type="match status" value="1"/>
</dbReference>
<dbReference type="AlphaFoldDB" id="E9EE27"/>
<evidence type="ECO:0000313" key="6">
    <source>
        <dbReference type="EMBL" id="EFY85813.1"/>
    </source>
</evidence>
<dbReference type="FunFam" id="3.40.50.720:FF:000643">
    <property type="entry name" value="Short chain dehydrogenase/reductase family oxidoreductase, putative"/>
    <property type="match status" value="1"/>
</dbReference>
<evidence type="ECO:0000256" key="3">
    <source>
        <dbReference type="ARBA" id="ARBA00022857"/>
    </source>
</evidence>
<dbReference type="InterPro" id="IPR002347">
    <property type="entry name" value="SDR_fam"/>
</dbReference>
<dbReference type="PANTHER" id="PTHR44229:SF4">
    <property type="entry name" value="15-HYDROXYPROSTAGLANDIN DEHYDROGENASE [NAD(+)]"/>
    <property type="match status" value="1"/>
</dbReference>
<accession>E9EE27</accession>
<evidence type="ECO:0000256" key="4">
    <source>
        <dbReference type="ARBA" id="ARBA00023002"/>
    </source>
</evidence>
<evidence type="ECO:0000313" key="7">
    <source>
        <dbReference type="Proteomes" id="UP000002499"/>
    </source>
</evidence>
<dbReference type="GO" id="GO:0005737">
    <property type="term" value="C:cytoplasm"/>
    <property type="evidence" value="ECO:0007669"/>
    <property type="project" value="TreeGrafter"/>
</dbReference>
<dbReference type="InterPro" id="IPR020904">
    <property type="entry name" value="Sc_DH/Rdtase_CS"/>
</dbReference>
<reference evidence="6 7" key="1">
    <citation type="journal article" date="2011" name="PLoS Genet.">
        <title>Genome sequencing and comparative transcriptomics of the model entomopathogenic fungi Metarhizium anisopliae and M. acridum.</title>
        <authorList>
            <person name="Gao Q."/>
            <person name="Jin K."/>
            <person name="Ying S.H."/>
            <person name="Zhang Y."/>
            <person name="Xiao G."/>
            <person name="Shang Y."/>
            <person name="Duan Z."/>
            <person name="Hu X."/>
            <person name="Xie X.Q."/>
            <person name="Zhou G."/>
            <person name="Peng G."/>
            <person name="Luo Z."/>
            <person name="Huang W."/>
            <person name="Wang B."/>
            <person name="Fang W."/>
            <person name="Wang S."/>
            <person name="Zhong Y."/>
            <person name="Ma L.J."/>
            <person name="St Leger R.J."/>
            <person name="Zhao G.P."/>
            <person name="Pei Y."/>
            <person name="Feng M.G."/>
            <person name="Xia Y."/>
            <person name="Wang C."/>
        </authorList>
    </citation>
    <scope>NUCLEOTIDE SEQUENCE [LARGE SCALE GENOMIC DNA]</scope>
    <source>
        <strain evidence="6 7">CQMa 102</strain>
    </source>
</reference>
<dbReference type="PANTHER" id="PTHR44229">
    <property type="entry name" value="15-HYDROXYPROSTAGLANDIN DEHYDROGENASE [NAD(+)]"/>
    <property type="match status" value="1"/>
</dbReference>
<comment type="similarity">
    <text evidence="1">Belongs to the short-chain dehydrogenases/reductases (SDR) family.</text>
</comment>
<dbReference type="OMA" id="WHPPGSA"/>
<evidence type="ECO:0000256" key="1">
    <source>
        <dbReference type="ARBA" id="ARBA00006484"/>
    </source>
</evidence>
<evidence type="ECO:0000256" key="2">
    <source>
        <dbReference type="ARBA" id="ARBA00015194"/>
    </source>
</evidence>
<dbReference type="SUPFAM" id="SSF51735">
    <property type="entry name" value="NAD(P)-binding Rossmann-fold domains"/>
    <property type="match status" value="1"/>
</dbReference>
<dbReference type="HOGENOM" id="CLU_010194_13_2_1"/>
<dbReference type="Pfam" id="PF00106">
    <property type="entry name" value="adh_short"/>
    <property type="match status" value="2"/>
</dbReference>
<dbReference type="InParanoid" id="E9EE27"/>
<proteinExistence type="inferred from homology"/>
<dbReference type="InterPro" id="IPR036291">
    <property type="entry name" value="NAD(P)-bd_dom_sf"/>
</dbReference>
<name>E9EE27_METAQ</name>
<gene>
    <name evidence="6" type="ORF">MAC_08125</name>
</gene>
<keyword evidence="4" id="KW-0560">Oxidoreductase</keyword>
<dbReference type="eggNOG" id="KOG4169">
    <property type="taxonomic scope" value="Eukaryota"/>
</dbReference>
<dbReference type="GO" id="GO:0016616">
    <property type="term" value="F:oxidoreductase activity, acting on the CH-OH group of donors, NAD or NADP as acceptor"/>
    <property type="evidence" value="ECO:0007669"/>
    <property type="project" value="TreeGrafter"/>
</dbReference>
<dbReference type="OrthoDB" id="37659at2759"/>
<dbReference type="STRING" id="655827.E9EE27"/>
<dbReference type="Proteomes" id="UP000002499">
    <property type="component" value="Unassembled WGS sequence"/>
</dbReference>
<sequence length="331" mass="35758">MASTTASTPFSVTGKTAIITGAGSGINHSFAELLLSRGCNVVIADLGLRPEAEELVSKHSDKAKSPRAIFTKTDVTSWPDLNRMFEVAVAEFGGFDIVCPGAGIYEPHWSNFWHPPGSPESKDAIDAGRYALLDINLTHPIRTTQLALQYWIGPPKSGAGTRPPAPAPVSIDNPKRVVLISSIAAQIPTFRAPLYGASKHAITGFTRCLADLEPKLGVRVTAVAPGLVKTPIWTEHPEKLVNLDQEKDGWITPEQVANVMVESMEKETIVGGTVLEIDKHKTRHIQVYNDVGPDFSPGGGIVASRSAEGDNMVWNWLGDESIWAVHDWGNQ</sequence>
<dbReference type="PRINTS" id="PR00081">
    <property type="entry name" value="GDHRDH"/>
</dbReference>
<protein>
    <recommendedName>
        <fullName evidence="2">Hydroxynaphthalene reductase-like protein Arp2</fullName>
    </recommendedName>
</protein>
<organism evidence="7">
    <name type="scientific">Metarhizium acridum (strain CQMa 102)</name>
    <dbReference type="NCBI Taxonomy" id="655827"/>
    <lineage>
        <taxon>Eukaryota</taxon>
        <taxon>Fungi</taxon>
        <taxon>Dikarya</taxon>
        <taxon>Ascomycota</taxon>
        <taxon>Pezizomycotina</taxon>
        <taxon>Sordariomycetes</taxon>
        <taxon>Hypocreomycetidae</taxon>
        <taxon>Hypocreales</taxon>
        <taxon>Clavicipitaceae</taxon>
        <taxon>Metarhizium</taxon>
    </lineage>
</organism>
<keyword evidence="3" id="KW-0521">NADP</keyword>
<comment type="function">
    <text evidence="5">Hydroxynaphthalene reductase-like protein; part of the Pks2 gene cluster that mediates the formation of infectious structures (appressoria), enabling these fungi to kill insects faster. The product of the Pks2 gene cluster is different from the one of Pks1 and has still not been identified.</text>
</comment>
<dbReference type="KEGG" id="maw:19252436"/>
<keyword evidence="7" id="KW-1185">Reference proteome</keyword>